<evidence type="ECO:0000256" key="2">
    <source>
        <dbReference type="SAM" id="SignalP"/>
    </source>
</evidence>
<keyword evidence="2" id="KW-0732">Signal</keyword>
<dbReference type="Proteomes" id="UP000641954">
    <property type="component" value="Unassembled WGS sequence"/>
</dbReference>
<keyword evidence="4" id="KW-1185">Reference proteome</keyword>
<proteinExistence type="predicted"/>
<feature type="signal peptide" evidence="2">
    <location>
        <begin position="1"/>
        <end position="22"/>
    </location>
</feature>
<accession>A0ABR8ELM7</accession>
<feature type="chain" id="PRO_5046934560" description="DUF4352 domain-containing protein" evidence="2">
    <location>
        <begin position="23"/>
        <end position="181"/>
    </location>
</feature>
<comment type="caution">
    <text evidence="3">The sequence shown here is derived from an EMBL/GenBank/DDBJ whole genome shotgun (WGS) entry which is preliminary data.</text>
</comment>
<name>A0ABR8ELM7_9CYAN</name>
<evidence type="ECO:0000313" key="3">
    <source>
        <dbReference type="EMBL" id="MBD2547430.1"/>
    </source>
</evidence>
<protein>
    <recommendedName>
        <fullName evidence="5">DUF4352 domain-containing protein</fullName>
    </recommendedName>
</protein>
<dbReference type="PROSITE" id="PS51257">
    <property type="entry name" value="PROKAR_LIPOPROTEIN"/>
    <property type="match status" value="1"/>
</dbReference>
<reference evidence="3 4" key="1">
    <citation type="journal article" date="2020" name="ISME J.">
        <title>Comparative genomics reveals insights into cyanobacterial evolution and habitat adaptation.</title>
        <authorList>
            <person name="Chen M.Y."/>
            <person name="Teng W.K."/>
            <person name="Zhao L."/>
            <person name="Hu C.X."/>
            <person name="Zhou Y.K."/>
            <person name="Han B.P."/>
            <person name="Song L.R."/>
            <person name="Shu W.S."/>
        </authorList>
    </citation>
    <scope>NUCLEOTIDE SEQUENCE [LARGE SCALE GENOMIC DNA]</scope>
    <source>
        <strain evidence="3 4">FACHB-1370</strain>
    </source>
</reference>
<feature type="region of interest" description="Disordered" evidence="1">
    <location>
        <begin position="23"/>
        <end position="53"/>
    </location>
</feature>
<evidence type="ECO:0000256" key="1">
    <source>
        <dbReference type="SAM" id="MobiDB-lite"/>
    </source>
</evidence>
<evidence type="ECO:0008006" key="5">
    <source>
        <dbReference type="Google" id="ProtNLM"/>
    </source>
</evidence>
<gene>
    <name evidence="3" type="ORF">H6G72_27110</name>
</gene>
<dbReference type="EMBL" id="JACJSK010000071">
    <property type="protein sequence ID" value="MBD2547430.1"/>
    <property type="molecule type" value="Genomic_DNA"/>
</dbReference>
<dbReference type="RefSeq" id="WP_190880581.1">
    <property type="nucleotide sequence ID" value="NZ_JACJSK010000071.1"/>
</dbReference>
<feature type="compositionally biased region" description="Low complexity" evidence="1">
    <location>
        <begin position="33"/>
        <end position="48"/>
    </location>
</feature>
<evidence type="ECO:0000313" key="4">
    <source>
        <dbReference type="Proteomes" id="UP000641954"/>
    </source>
</evidence>
<organism evidence="3 4">
    <name type="scientific">Planktothricoides raciborskii FACHB-1370</name>
    <dbReference type="NCBI Taxonomy" id="2949576"/>
    <lineage>
        <taxon>Bacteria</taxon>
        <taxon>Bacillati</taxon>
        <taxon>Cyanobacteriota</taxon>
        <taxon>Cyanophyceae</taxon>
        <taxon>Oscillatoriophycideae</taxon>
        <taxon>Oscillatoriales</taxon>
        <taxon>Oscillatoriaceae</taxon>
        <taxon>Planktothricoides</taxon>
    </lineage>
</organism>
<sequence length="181" mass="20021">MNHLRIFTVIALLSLGSTGCQFLPNSQTPEAPPTESNSSTSTTPPSANKLPPEQTYELQVNRDQVWGMLRKVAFTENSIVVSLEVTNGSRQAIELSAKDDMYLQDNTGGYTGNRYNLSPPPNNPTLVIQPGTTLRGQFVFIGRLAPKATELTLYINASTPSYSQENAQRPNMRFQGIFIRR</sequence>